<proteinExistence type="inferred from homology"/>
<evidence type="ECO:0000259" key="5">
    <source>
        <dbReference type="Pfam" id="PF04003"/>
    </source>
</evidence>
<keyword evidence="7" id="KW-1185">Reference proteome</keyword>
<feature type="compositionally biased region" description="Acidic residues" evidence="4">
    <location>
        <begin position="365"/>
        <end position="434"/>
    </location>
</feature>
<comment type="similarity">
    <text evidence="3">Belongs to the UTP5 family.</text>
</comment>
<evidence type="ECO:0000256" key="3">
    <source>
        <dbReference type="ARBA" id="ARBA00038335"/>
    </source>
</evidence>
<feature type="compositionally biased region" description="Basic and acidic residues" evidence="4">
    <location>
        <begin position="62"/>
        <end position="72"/>
    </location>
</feature>
<comment type="subcellular location">
    <subcellularLocation>
        <location evidence="1">Nucleus</location>
    </subcellularLocation>
</comment>
<feature type="compositionally biased region" description="Low complexity" evidence="4">
    <location>
        <begin position="15"/>
        <end position="31"/>
    </location>
</feature>
<sequence>MPAAVAQRRKAQGLPTPSAKKARTAAPAAQANGTTQRKTGLAGLVSADGKRVQAATTNGVKGAKDDRVDESHAVVGHGDVDMPDASANPEVVEISSGEEEESELEDSGDEQEGEAADAKAGAVDADMANGEEPVGDDAEPPSFGELLQANAPEIVDVEATFQDPNAESRVLAPTSGNKALSAPSATSLGTVLTQALKTNDKELLESCFEMNDLNSVRSTIERLPSTLVANLLRRLAERLHKRPGRAGNLMVWVQWSIVSHGGYLAGRQDIMRELVSLNRVIKERASGLQPLLTLKGKLDMLSAQLELRRSMQKAATMDEDEEEEDVIYVEGQDDSDSDDEAAQDGTKAITDGRPQKRNAKASKLDDDDDLEGAESSDDDDGAMNLNAEEDEGSEGSEDDEDVLDDEAEETENDTGDDESEDDLEEVDDDGEDLSASDVETPRPTKRSAAAQRMGFGSGRRRR</sequence>
<reference evidence="6 7" key="1">
    <citation type="submission" date="2024-02" db="EMBL/GenBank/DDBJ databases">
        <title>De novo assembly and annotation of 12 fungi associated with fruit tree decline syndrome in Ontario, Canada.</title>
        <authorList>
            <person name="Sulman M."/>
            <person name="Ellouze W."/>
            <person name="Ilyukhin E."/>
        </authorList>
    </citation>
    <scope>NUCLEOTIDE SEQUENCE [LARGE SCALE GENOMIC DNA]</scope>
    <source>
        <strain evidence="6 7">M1-105</strain>
    </source>
</reference>
<dbReference type="EMBL" id="JAJVDC020000010">
    <property type="protein sequence ID" value="KAL1635627.1"/>
    <property type="molecule type" value="Genomic_DNA"/>
</dbReference>
<dbReference type="PANTHER" id="PTHR44267">
    <property type="entry name" value="WD REPEAT-CONTAINING PROTEIN 43"/>
    <property type="match status" value="1"/>
</dbReference>
<dbReference type="InterPro" id="IPR007148">
    <property type="entry name" value="SSU_processome_Utp12"/>
</dbReference>
<name>A0ABR3T806_9PEZI</name>
<feature type="compositionally biased region" description="Acidic residues" evidence="4">
    <location>
        <begin position="96"/>
        <end position="115"/>
    </location>
</feature>
<organism evidence="6 7">
    <name type="scientific">Neofusicoccum ribis</name>
    <dbReference type="NCBI Taxonomy" id="45134"/>
    <lineage>
        <taxon>Eukaryota</taxon>
        <taxon>Fungi</taxon>
        <taxon>Dikarya</taxon>
        <taxon>Ascomycota</taxon>
        <taxon>Pezizomycotina</taxon>
        <taxon>Dothideomycetes</taxon>
        <taxon>Dothideomycetes incertae sedis</taxon>
        <taxon>Botryosphaeriales</taxon>
        <taxon>Botryosphaeriaceae</taxon>
        <taxon>Neofusicoccum</taxon>
    </lineage>
</organism>
<feature type="region of interest" description="Disordered" evidence="4">
    <location>
        <begin position="1"/>
        <end position="121"/>
    </location>
</feature>
<evidence type="ECO:0000313" key="7">
    <source>
        <dbReference type="Proteomes" id="UP001521116"/>
    </source>
</evidence>
<protein>
    <submittedName>
        <fullName evidence="6">Small subunit (SSU) processome component</fullName>
    </submittedName>
</protein>
<gene>
    <name evidence="6" type="primary">UTP5</name>
    <name evidence="6" type="ORF">SLS56_001680</name>
</gene>
<accession>A0ABR3T806</accession>
<dbReference type="PANTHER" id="PTHR44267:SF1">
    <property type="entry name" value="WD REPEAT-CONTAINING PROTEIN 43"/>
    <property type="match status" value="1"/>
</dbReference>
<evidence type="ECO:0000256" key="4">
    <source>
        <dbReference type="SAM" id="MobiDB-lite"/>
    </source>
</evidence>
<evidence type="ECO:0000313" key="6">
    <source>
        <dbReference type="EMBL" id="KAL1635627.1"/>
    </source>
</evidence>
<evidence type="ECO:0000256" key="2">
    <source>
        <dbReference type="ARBA" id="ARBA00023242"/>
    </source>
</evidence>
<dbReference type="InterPro" id="IPR052414">
    <property type="entry name" value="U3_snoRNA-assoc_WDR"/>
</dbReference>
<feature type="domain" description="Small-subunit processome Utp12" evidence="5">
    <location>
        <begin position="199"/>
        <end position="302"/>
    </location>
</feature>
<evidence type="ECO:0000256" key="1">
    <source>
        <dbReference type="ARBA" id="ARBA00004123"/>
    </source>
</evidence>
<feature type="compositionally biased region" description="Acidic residues" evidence="4">
    <location>
        <begin position="330"/>
        <end position="342"/>
    </location>
</feature>
<feature type="region of interest" description="Disordered" evidence="4">
    <location>
        <begin position="330"/>
        <end position="462"/>
    </location>
</feature>
<dbReference type="Pfam" id="PF04003">
    <property type="entry name" value="Utp12"/>
    <property type="match status" value="1"/>
</dbReference>
<dbReference type="Proteomes" id="UP001521116">
    <property type="component" value="Unassembled WGS sequence"/>
</dbReference>
<keyword evidence="2" id="KW-0539">Nucleus</keyword>
<comment type="caution">
    <text evidence="6">The sequence shown here is derived from an EMBL/GenBank/DDBJ whole genome shotgun (WGS) entry which is preliminary data.</text>
</comment>